<gene>
    <name evidence="1" type="ORF">C1949_04115</name>
</gene>
<protein>
    <submittedName>
        <fullName evidence="1">Uncharacterized protein</fullName>
    </submittedName>
</protein>
<accession>A0A2P4EXM6</accession>
<dbReference type="OrthoDB" id="359260at2"/>
<evidence type="ECO:0000313" key="2">
    <source>
        <dbReference type="Proteomes" id="UP000243451"/>
    </source>
</evidence>
<evidence type="ECO:0000313" key="1">
    <source>
        <dbReference type="EMBL" id="POB04970.1"/>
    </source>
</evidence>
<keyword evidence="2" id="KW-1185">Reference proteome</keyword>
<dbReference type="RefSeq" id="WP_104737211.1">
    <property type="nucleotide sequence ID" value="NZ_BMHR01000001.1"/>
</dbReference>
<dbReference type="EMBL" id="PPSK01000003">
    <property type="protein sequence ID" value="POB04970.1"/>
    <property type="molecule type" value="Genomic_DNA"/>
</dbReference>
<sequence length="126" mass="14440">MQSVYRGPCPRCKETGSIDLHQSHFVQSFILITRWGTNELICCRRCALKRQGGDVLQSFLLGWWGIPFGILMTPIQLLRNGYAMLFPPNTTEPSEAFQRVVVERFLRQAIENQAQPTATGGRRWNE</sequence>
<comment type="caution">
    <text evidence="1">The sequence shown here is derived from an EMBL/GenBank/DDBJ whole genome shotgun (WGS) entry which is preliminary data.</text>
</comment>
<reference evidence="1 2" key="1">
    <citation type="submission" date="2018-01" db="EMBL/GenBank/DDBJ databases">
        <title>Draft genome of the type strain Pseudomonas oceani DSM 100277 isolated from the deep water in Okinawa trough, northwestern Pacific Ocean.</title>
        <authorList>
            <person name="Gomila M."/>
            <person name="Mulet M."/>
            <person name="Garcia-Valdes E."/>
            <person name="Lalucat J."/>
        </authorList>
    </citation>
    <scope>NUCLEOTIDE SEQUENCE [LARGE SCALE GENOMIC DNA]</scope>
    <source>
        <strain evidence="1 2">DSM 100277</strain>
    </source>
</reference>
<dbReference type="AlphaFoldDB" id="A0A2P4EXM6"/>
<organism evidence="1 2">
    <name type="scientific">Halopseudomonas oceani</name>
    <dbReference type="NCBI Taxonomy" id="1708783"/>
    <lineage>
        <taxon>Bacteria</taxon>
        <taxon>Pseudomonadati</taxon>
        <taxon>Pseudomonadota</taxon>
        <taxon>Gammaproteobacteria</taxon>
        <taxon>Pseudomonadales</taxon>
        <taxon>Pseudomonadaceae</taxon>
        <taxon>Halopseudomonas</taxon>
    </lineage>
</organism>
<dbReference type="Proteomes" id="UP000243451">
    <property type="component" value="Unassembled WGS sequence"/>
</dbReference>
<name>A0A2P4EXM6_9GAMM</name>
<proteinExistence type="predicted"/>